<gene>
    <name evidence="1" type="ORF">NCGR_LOCUS13100</name>
</gene>
<dbReference type="AlphaFoldDB" id="A0A811N7V3"/>
<accession>A0A811N7V3</accession>
<reference evidence="1" key="1">
    <citation type="submission" date="2020-10" db="EMBL/GenBank/DDBJ databases">
        <authorList>
            <person name="Han B."/>
            <person name="Lu T."/>
            <person name="Zhao Q."/>
            <person name="Huang X."/>
            <person name="Zhao Y."/>
        </authorList>
    </citation>
    <scope>NUCLEOTIDE SEQUENCE</scope>
</reference>
<evidence type="ECO:0000313" key="1">
    <source>
        <dbReference type="EMBL" id="CAD6219462.1"/>
    </source>
</evidence>
<dbReference type="EMBL" id="CAJGYO010000003">
    <property type="protein sequence ID" value="CAD6219462.1"/>
    <property type="molecule type" value="Genomic_DNA"/>
</dbReference>
<sequence length="152" mass="17084">MDVADQMLEHIQHKLVDFKASVLSECDALKLFDEIFHVEVVWDDSLHCFDLHGGYLQQVTQFGEYLVDRNSKQMAKADMEDHIIIDRDNPFILVLCMDPVDVMPTNFGDDKVLTHVGDSSRYPEVGMVAANHGFNKLLNEVGAGFGIDVALC</sequence>
<organism evidence="1 2">
    <name type="scientific">Miscanthus lutarioriparius</name>
    <dbReference type="NCBI Taxonomy" id="422564"/>
    <lineage>
        <taxon>Eukaryota</taxon>
        <taxon>Viridiplantae</taxon>
        <taxon>Streptophyta</taxon>
        <taxon>Embryophyta</taxon>
        <taxon>Tracheophyta</taxon>
        <taxon>Spermatophyta</taxon>
        <taxon>Magnoliopsida</taxon>
        <taxon>Liliopsida</taxon>
        <taxon>Poales</taxon>
        <taxon>Poaceae</taxon>
        <taxon>PACMAD clade</taxon>
        <taxon>Panicoideae</taxon>
        <taxon>Andropogonodae</taxon>
        <taxon>Andropogoneae</taxon>
        <taxon>Saccharinae</taxon>
        <taxon>Miscanthus</taxon>
    </lineage>
</organism>
<evidence type="ECO:0000313" key="2">
    <source>
        <dbReference type="Proteomes" id="UP000604825"/>
    </source>
</evidence>
<name>A0A811N7V3_9POAL</name>
<keyword evidence="2" id="KW-1185">Reference proteome</keyword>
<dbReference type="Proteomes" id="UP000604825">
    <property type="component" value="Unassembled WGS sequence"/>
</dbReference>
<comment type="caution">
    <text evidence="1">The sequence shown here is derived from an EMBL/GenBank/DDBJ whole genome shotgun (WGS) entry which is preliminary data.</text>
</comment>
<protein>
    <submittedName>
        <fullName evidence="1">Uncharacterized protein</fullName>
    </submittedName>
</protein>
<proteinExistence type="predicted"/>